<evidence type="ECO:0000256" key="6">
    <source>
        <dbReference type="HAMAP-Rule" id="MF_00653"/>
    </source>
</evidence>
<dbReference type="CDD" id="cd16274">
    <property type="entry name" value="PQQB-like_MBL-fold"/>
    <property type="match status" value="1"/>
</dbReference>
<dbReference type="PANTHER" id="PTHR42663">
    <property type="entry name" value="HYDROLASE C777.06C-RELATED-RELATED"/>
    <property type="match status" value="1"/>
</dbReference>
<comment type="pathway">
    <text evidence="1 6">Cofactor biosynthesis; pyrroloquinoline quinone biosynthesis.</text>
</comment>
<dbReference type="PANTHER" id="PTHR42663:SF7">
    <property type="entry name" value="COENZYME PQQ SYNTHESIS PROTEIN B"/>
    <property type="match status" value="1"/>
</dbReference>
<dbReference type="NCBIfam" id="TIGR02108">
    <property type="entry name" value="PQQ_syn_pqqB"/>
    <property type="match status" value="1"/>
</dbReference>
<dbReference type="UniPathway" id="UPA00539"/>
<comment type="function">
    <text evidence="6">May be involved in the transport of PQQ or its precursor to the periplasm.</text>
</comment>
<dbReference type="RefSeq" id="WP_161975526.1">
    <property type="nucleotide sequence ID" value="NZ_BIFR01000001.1"/>
</dbReference>
<evidence type="ECO:0000256" key="4">
    <source>
        <dbReference type="ARBA" id="ARBA00022448"/>
    </source>
</evidence>
<dbReference type="Proteomes" id="UP000287352">
    <property type="component" value="Unassembled WGS sequence"/>
</dbReference>
<protein>
    <recommendedName>
        <fullName evidence="3 6">Coenzyme PQQ synthesis protein B</fullName>
    </recommendedName>
    <alternativeName>
        <fullName evidence="6">Pyrroloquinoline quinone biosynthesis protein B</fullName>
    </alternativeName>
</protein>
<name>A0A402A282_9CHLR</name>
<dbReference type="HAMAP" id="MF_00653">
    <property type="entry name" value="PQQ_syn_PqqB"/>
    <property type="match status" value="1"/>
</dbReference>
<dbReference type="AlphaFoldDB" id="A0A402A282"/>
<proteinExistence type="inferred from homology"/>
<dbReference type="InterPro" id="IPR036866">
    <property type="entry name" value="RibonucZ/Hydroxyglut_hydro"/>
</dbReference>
<organism evidence="8 9">
    <name type="scientific">Tengunoibacter tsumagoiensis</name>
    <dbReference type="NCBI Taxonomy" id="2014871"/>
    <lineage>
        <taxon>Bacteria</taxon>
        <taxon>Bacillati</taxon>
        <taxon>Chloroflexota</taxon>
        <taxon>Ktedonobacteria</taxon>
        <taxon>Ktedonobacterales</taxon>
        <taxon>Dictyobacteraceae</taxon>
        <taxon>Tengunoibacter</taxon>
    </lineage>
</organism>
<evidence type="ECO:0000256" key="3">
    <source>
        <dbReference type="ARBA" id="ARBA00015084"/>
    </source>
</evidence>
<dbReference type="Pfam" id="PF12706">
    <property type="entry name" value="Lactamase_B_2"/>
    <property type="match status" value="1"/>
</dbReference>
<reference evidence="9" key="1">
    <citation type="submission" date="2018-12" db="EMBL/GenBank/DDBJ databases">
        <title>Tengunoibacter tsumagoiensis gen. nov., sp. nov., Dictyobacter kobayashii sp. nov., D. alpinus sp. nov., and D. joshuensis sp. nov. and description of Dictyobacteraceae fam. nov. within the order Ktedonobacterales isolated from Tengu-no-mugimeshi.</title>
        <authorList>
            <person name="Wang C.M."/>
            <person name="Zheng Y."/>
            <person name="Sakai Y."/>
            <person name="Toyoda A."/>
            <person name="Minakuchi Y."/>
            <person name="Abe K."/>
            <person name="Yokota A."/>
            <person name="Yabe S."/>
        </authorList>
    </citation>
    <scope>NUCLEOTIDE SEQUENCE [LARGE SCALE GENOMIC DNA]</scope>
    <source>
        <strain evidence="9">Uno3</strain>
    </source>
</reference>
<evidence type="ECO:0000256" key="5">
    <source>
        <dbReference type="ARBA" id="ARBA00022905"/>
    </source>
</evidence>
<gene>
    <name evidence="6 8" type="primary">pqqB</name>
    <name evidence="8" type="ORF">KTT_31120</name>
</gene>
<dbReference type="Gene3D" id="3.60.15.10">
    <property type="entry name" value="Ribonuclease Z/Hydroxyacylglutathione hydrolase-like"/>
    <property type="match status" value="1"/>
</dbReference>
<evidence type="ECO:0000256" key="2">
    <source>
        <dbReference type="ARBA" id="ARBA00008481"/>
    </source>
</evidence>
<dbReference type="InterPro" id="IPR001279">
    <property type="entry name" value="Metallo-B-lactamas"/>
</dbReference>
<feature type="domain" description="Metallo-beta-lactamase" evidence="7">
    <location>
        <begin position="50"/>
        <end position="271"/>
    </location>
</feature>
<accession>A0A402A282</accession>
<keyword evidence="5 6" id="KW-0884">PQQ biosynthesis</keyword>
<comment type="caution">
    <text evidence="8">The sequence shown here is derived from an EMBL/GenBank/DDBJ whole genome shotgun (WGS) entry which is preliminary data.</text>
</comment>
<evidence type="ECO:0000313" key="9">
    <source>
        <dbReference type="Proteomes" id="UP000287352"/>
    </source>
</evidence>
<dbReference type="SUPFAM" id="SSF56281">
    <property type="entry name" value="Metallo-hydrolase/oxidoreductase"/>
    <property type="match status" value="1"/>
</dbReference>
<evidence type="ECO:0000259" key="7">
    <source>
        <dbReference type="Pfam" id="PF12706"/>
    </source>
</evidence>
<evidence type="ECO:0000313" key="8">
    <source>
        <dbReference type="EMBL" id="GCE13253.1"/>
    </source>
</evidence>
<dbReference type="GO" id="GO:0018189">
    <property type="term" value="P:pyrroloquinoline quinone biosynthetic process"/>
    <property type="evidence" value="ECO:0007669"/>
    <property type="project" value="UniProtKB-UniRule"/>
</dbReference>
<comment type="similarity">
    <text evidence="2 6">Belongs to the PqqB family.</text>
</comment>
<keyword evidence="9" id="KW-1185">Reference proteome</keyword>
<dbReference type="EMBL" id="BIFR01000001">
    <property type="protein sequence ID" value="GCE13253.1"/>
    <property type="molecule type" value="Genomic_DNA"/>
</dbReference>
<sequence>MRVRLLGTAAGGGFPQWNCNCANCRGLRSGSLRAKTRTQSCVAISADDEHWFLLNASPDIRQQIEHAPALAPKEDEWRDTRINGILLSDADLDHTLGLFTLREGQPLTVYASPQVRQALTVGLPASTVLEAYSGIYWQELAHTPTPLLHADGTVSQLTYQAYPVAGKPPRYMEQRAEPQIGDRVGYRFVDQQTGGRLLFLPGLASFDTETRKYLGECDAVLFDGTFWSENEMEISHVGSTTASQMGHLPVGGPEGSLNYLQSLAIKRIYIHINNTNPMLVEDSLEASIVHEAGIEIGWDGLEFTL</sequence>
<evidence type="ECO:0000256" key="1">
    <source>
        <dbReference type="ARBA" id="ARBA00004886"/>
    </source>
</evidence>
<keyword evidence="4 6" id="KW-0813">Transport</keyword>
<dbReference type="InterPro" id="IPR011842">
    <property type="entry name" value="PQQ_synth_PqqB"/>
</dbReference>